<evidence type="ECO:0000256" key="6">
    <source>
        <dbReference type="SAM" id="MobiDB-lite"/>
    </source>
</evidence>
<evidence type="ECO:0000256" key="2">
    <source>
        <dbReference type="ARBA" id="ARBA00022730"/>
    </source>
</evidence>
<feature type="region of interest" description="Disordered" evidence="6">
    <location>
        <begin position="1"/>
        <end position="26"/>
    </location>
</feature>
<dbReference type="GO" id="GO:0006412">
    <property type="term" value="P:translation"/>
    <property type="evidence" value="ECO:0007669"/>
    <property type="project" value="InterPro"/>
</dbReference>
<dbReference type="EMBL" id="UINC01001716">
    <property type="protein sequence ID" value="SUZ87274.1"/>
    <property type="molecule type" value="Genomic_DNA"/>
</dbReference>
<accession>A0A381R7U1</accession>
<organism evidence="7">
    <name type="scientific">marine metagenome</name>
    <dbReference type="NCBI Taxonomy" id="408172"/>
    <lineage>
        <taxon>unclassified sequences</taxon>
        <taxon>metagenomes</taxon>
        <taxon>ecological metagenomes</taxon>
    </lineage>
</organism>
<dbReference type="Gene3D" id="1.20.58.110">
    <property type="entry name" value="Ribosomal protein S20"/>
    <property type="match status" value="1"/>
</dbReference>
<dbReference type="Pfam" id="PF01649">
    <property type="entry name" value="Ribosomal_S20p"/>
    <property type="match status" value="1"/>
</dbReference>
<evidence type="ECO:0008006" key="8">
    <source>
        <dbReference type="Google" id="ProtNLM"/>
    </source>
</evidence>
<proteinExistence type="inferred from homology"/>
<dbReference type="PANTHER" id="PTHR33398">
    <property type="entry name" value="30S RIBOSOMAL PROTEIN S20"/>
    <property type="match status" value="1"/>
</dbReference>
<dbReference type="GO" id="GO:0015935">
    <property type="term" value="C:small ribosomal subunit"/>
    <property type="evidence" value="ECO:0007669"/>
    <property type="project" value="TreeGrafter"/>
</dbReference>
<dbReference type="HAMAP" id="MF_00500">
    <property type="entry name" value="Ribosomal_bS20"/>
    <property type="match status" value="1"/>
</dbReference>
<dbReference type="GO" id="GO:0003735">
    <property type="term" value="F:structural constituent of ribosome"/>
    <property type="evidence" value="ECO:0007669"/>
    <property type="project" value="InterPro"/>
</dbReference>
<reference evidence="7" key="1">
    <citation type="submission" date="2018-05" db="EMBL/GenBank/DDBJ databases">
        <authorList>
            <person name="Lanie J.A."/>
            <person name="Ng W.-L."/>
            <person name="Kazmierczak K.M."/>
            <person name="Andrzejewski T.M."/>
            <person name="Davidsen T.M."/>
            <person name="Wayne K.J."/>
            <person name="Tettelin H."/>
            <person name="Glass J.I."/>
            <person name="Rusch D."/>
            <person name="Podicherti R."/>
            <person name="Tsui H.-C.T."/>
            <person name="Winkler M.E."/>
        </authorList>
    </citation>
    <scope>NUCLEOTIDE SEQUENCE</scope>
</reference>
<dbReference type="AlphaFoldDB" id="A0A381R7U1"/>
<keyword evidence="4" id="KW-0689">Ribosomal protein</keyword>
<feature type="compositionally biased region" description="Basic and acidic residues" evidence="6">
    <location>
        <begin position="1"/>
        <end position="20"/>
    </location>
</feature>
<evidence type="ECO:0000256" key="5">
    <source>
        <dbReference type="ARBA" id="ARBA00023274"/>
    </source>
</evidence>
<keyword evidence="2" id="KW-0699">rRNA-binding</keyword>
<evidence type="ECO:0000313" key="7">
    <source>
        <dbReference type="EMBL" id="SUZ87274.1"/>
    </source>
</evidence>
<dbReference type="PANTHER" id="PTHR33398:SF1">
    <property type="entry name" value="SMALL RIBOSOMAL SUBUNIT PROTEIN BS20C"/>
    <property type="match status" value="1"/>
</dbReference>
<sequence length="85" mass="9931">MDRHKQQIKRDRQDLKRREINSQNKSRMRTLIKSVLSEKDANKAKNLYGNAVSFIDKMASKNLIHKNNAARQKSKITNHLNSLSK</sequence>
<name>A0A381R7U1_9ZZZZ</name>
<dbReference type="InterPro" id="IPR036510">
    <property type="entry name" value="Ribosomal_bS20_sf"/>
</dbReference>
<evidence type="ECO:0000256" key="1">
    <source>
        <dbReference type="ARBA" id="ARBA00007634"/>
    </source>
</evidence>
<dbReference type="InterPro" id="IPR002583">
    <property type="entry name" value="Ribosomal_bS20"/>
</dbReference>
<dbReference type="GO" id="GO:0070181">
    <property type="term" value="F:small ribosomal subunit rRNA binding"/>
    <property type="evidence" value="ECO:0007669"/>
    <property type="project" value="TreeGrafter"/>
</dbReference>
<evidence type="ECO:0000256" key="4">
    <source>
        <dbReference type="ARBA" id="ARBA00022980"/>
    </source>
</evidence>
<evidence type="ECO:0000256" key="3">
    <source>
        <dbReference type="ARBA" id="ARBA00022884"/>
    </source>
</evidence>
<gene>
    <name evidence="7" type="ORF">METZ01_LOCUS40128</name>
</gene>
<comment type="similarity">
    <text evidence="1">Belongs to the bacterial ribosomal protein bS20 family.</text>
</comment>
<dbReference type="SUPFAM" id="SSF46992">
    <property type="entry name" value="Ribosomal protein S20"/>
    <property type="match status" value="1"/>
</dbReference>
<protein>
    <recommendedName>
        <fullName evidence="8">30S ribosomal protein S20</fullName>
    </recommendedName>
</protein>
<keyword evidence="3" id="KW-0694">RNA-binding</keyword>
<keyword evidence="5" id="KW-0687">Ribonucleoprotein</keyword>
<dbReference type="NCBIfam" id="TIGR00029">
    <property type="entry name" value="S20"/>
    <property type="match status" value="1"/>
</dbReference>